<dbReference type="PANTHER" id="PTHR33362">
    <property type="entry name" value="SIALIC ACID TRAP TRANSPORTER PERMEASE PROTEIN SIAT-RELATED"/>
    <property type="match status" value="1"/>
</dbReference>
<feature type="transmembrane region" description="Helical" evidence="7">
    <location>
        <begin position="7"/>
        <end position="35"/>
    </location>
</feature>
<keyword evidence="5 7" id="KW-1133">Transmembrane helix</keyword>
<gene>
    <name evidence="9" type="ORF">METZ01_LOCUS345034</name>
</gene>
<name>A0A382R4P0_9ZZZZ</name>
<proteinExistence type="predicted"/>
<evidence type="ECO:0000256" key="5">
    <source>
        <dbReference type="ARBA" id="ARBA00022989"/>
    </source>
</evidence>
<evidence type="ECO:0000256" key="4">
    <source>
        <dbReference type="ARBA" id="ARBA00022692"/>
    </source>
</evidence>
<dbReference type="GO" id="GO:0005886">
    <property type="term" value="C:plasma membrane"/>
    <property type="evidence" value="ECO:0007669"/>
    <property type="project" value="UniProtKB-SubCell"/>
</dbReference>
<dbReference type="AlphaFoldDB" id="A0A382R4P0"/>
<evidence type="ECO:0000256" key="3">
    <source>
        <dbReference type="ARBA" id="ARBA00022519"/>
    </source>
</evidence>
<feature type="transmembrane region" description="Helical" evidence="7">
    <location>
        <begin position="55"/>
        <end position="76"/>
    </location>
</feature>
<evidence type="ECO:0000256" key="6">
    <source>
        <dbReference type="ARBA" id="ARBA00023136"/>
    </source>
</evidence>
<feature type="domain" description="TRAP C4-dicarboxylate transport system permease DctM subunit" evidence="8">
    <location>
        <begin position="7"/>
        <end position="83"/>
    </location>
</feature>
<evidence type="ECO:0000256" key="1">
    <source>
        <dbReference type="ARBA" id="ARBA00004429"/>
    </source>
</evidence>
<dbReference type="InterPro" id="IPR010656">
    <property type="entry name" value="DctM"/>
</dbReference>
<sequence>MEALVLFALVISLLVIGVPIAVCLGLSSIIFLLLFSDGSLASIAQTLFSAFHGHYTLLAVPFFILASTFMATGGVARRIIRFAI</sequence>
<keyword evidence="4 7" id="KW-0812">Transmembrane</keyword>
<dbReference type="GO" id="GO:0015740">
    <property type="term" value="P:C4-dicarboxylate transport"/>
    <property type="evidence" value="ECO:0007669"/>
    <property type="project" value="TreeGrafter"/>
</dbReference>
<organism evidence="9">
    <name type="scientific">marine metagenome</name>
    <dbReference type="NCBI Taxonomy" id="408172"/>
    <lineage>
        <taxon>unclassified sequences</taxon>
        <taxon>metagenomes</taxon>
        <taxon>ecological metagenomes</taxon>
    </lineage>
</organism>
<keyword evidence="3" id="KW-0997">Cell inner membrane</keyword>
<dbReference type="InterPro" id="IPR004681">
    <property type="entry name" value="TRAP_DctM"/>
</dbReference>
<keyword evidence="2" id="KW-1003">Cell membrane</keyword>
<reference evidence="9" key="1">
    <citation type="submission" date="2018-05" db="EMBL/GenBank/DDBJ databases">
        <authorList>
            <person name="Lanie J.A."/>
            <person name="Ng W.-L."/>
            <person name="Kazmierczak K.M."/>
            <person name="Andrzejewski T.M."/>
            <person name="Davidsen T.M."/>
            <person name="Wayne K.J."/>
            <person name="Tettelin H."/>
            <person name="Glass J.I."/>
            <person name="Rusch D."/>
            <person name="Podicherti R."/>
            <person name="Tsui H.-C.T."/>
            <person name="Winkler M.E."/>
        </authorList>
    </citation>
    <scope>NUCLEOTIDE SEQUENCE</scope>
</reference>
<dbReference type="GO" id="GO:0022857">
    <property type="term" value="F:transmembrane transporter activity"/>
    <property type="evidence" value="ECO:0007669"/>
    <property type="project" value="TreeGrafter"/>
</dbReference>
<comment type="subcellular location">
    <subcellularLocation>
        <location evidence="1">Cell inner membrane</location>
        <topology evidence="1">Multi-pass membrane protein</topology>
    </subcellularLocation>
</comment>
<dbReference type="EMBL" id="UINC01118804">
    <property type="protein sequence ID" value="SVC92180.1"/>
    <property type="molecule type" value="Genomic_DNA"/>
</dbReference>
<dbReference type="Pfam" id="PF06808">
    <property type="entry name" value="DctM"/>
    <property type="match status" value="1"/>
</dbReference>
<dbReference type="PANTHER" id="PTHR33362:SF5">
    <property type="entry name" value="C4-DICARBOXYLATE TRAP TRANSPORTER LARGE PERMEASE PROTEIN DCTM"/>
    <property type="match status" value="1"/>
</dbReference>
<feature type="non-terminal residue" evidence="9">
    <location>
        <position position="84"/>
    </location>
</feature>
<evidence type="ECO:0000256" key="2">
    <source>
        <dbReference type="ARBA" id="ARBA00022475"/>
    </source>
</evidence>
<keyword evidence="6 7" id="KW-0472">Membrane</keyword>
<protein>
    <recommendedName>
        <fullName evidence="8">TRAP C4-dicarboxylate transport system permease DctM subunit domain-containing protein</fullName>
    </recommendedName>
</protein>
<evidence type="ECO:0000259" key="8">
    <source>
        <dbReference type="Pfam" id="PF06808"/>
    </source>
</evidence>
<evidence type="ECO:0000313" key="9">
    <source>
        <dbReference type="EMBL" id="SVC92180.1"/>
    </source>
</evidence>
<accession>A0A382R4P0</accession>
<evidence type="ECO:0000256" key="7">
    <source>
        <dbReference type="SAM" id="Phobius"/>
    </source>
</evidence>